<evidence type="ECO:0000313" key="1">
    <source>
        <dbReference type="EMBL" id="MPN36551.1"/>
    </source>
</evidence>
<proteinExistence type="predicted"/>
<dbReference type="AlphaFoldDB" id="A0A645HBY6"/>
<dbReference type="EMBL" id="VSSQ01090737">
    <property type="protein sequence ID" value="MPN36551.1"/>
    <property type="molecule type" value="Genomic_DNA"/>
</dbReference>
<dbReference type="SUPFAM" id="SSF53850">
    <property type="entry name" value="Periplasmic binding protein-like II"/>
    <property type="match status" value="1"/>
</dbReference>
<gene>
    <name evidence="1" type="ORF">SDC9_184060</name>
</gene>
<protein>
    <submittedName>
        <fullName evidence="1">Uncharacterized protein</fullName>
    </submittedName>
</protein>
<dbReference type="Gene3D" id="3.10.105.10">
    <property type="entry name" value="Dipeptide-binding Protein, Domain 3"/>
    <property type="match status" value="1"/>
</dbReference>
<accession>A0A645HBY6</accession>
<name>A0A645HBY6_9ZZZZ</name>
<reference evidence="1" key="1">
    <citation type="submission" date="2019-08" db="EMBL/GenBank/DDBJ databases">
        <authorList>
            <person name="Kucharzyk K."/>
            <person name="Murdoch R.W."/>
            <person name="Higgins S."/>
            <person name="Loffler F."/>
        </authorList>
    </citation>
    <scope>NUCLEOTIDE SEQUENCE</scope>
</reference>
<comment type="caution">
    <text evidence="1">The sequence shown here is derived from an EMBL/GenBank/DDBJ whole genome shotgun (WGS) entry which is preliminary data.</text>
</comment>
<sequence length="71" mass="8183">MLQASQTVDETERENLYKEIEQTVLEDAPVCTLMWRMQGYALSDSLKGFVNLPNGIFPSSGYLFNKMYLEK</sequence>
<organism evidence="1">
    <name type="scientific">bioreactor metagenome</name>
    <dbReference type="NCBI Taxonomy" id="1076179"/>
    <lineage>
        <taxon>unclassified sequences</taxon>
        <taxon>metagenomes</taxon>
        <taxon>ecological metagenomes</taxon>
    </lineage>
</organism>